<evidence type="ECO:0000259" key="2">
    <source>
        <dbReference type="Pfam" id="PF22570"/>
    </source>
</evidence>
<dbReference type="InterPro" id="IPR054331">
    <property type="entry name" value="LiaF_TM"/>
</dbReference>
<keyword evidence="1" id="KW-0472">Membrane</keyword>
<proteinExistence type="predicted"/>
<evidence type="ECO:0000256" key="1">
    <source>
        <dbReference type="SAM" id="Phobius"/>
    </source>
</evidence>
<keyword evidence="4" id="KW-1185">Reference proteome</keyword>
<dbReference type="Proteomes" id="UP000009011">
    <property type="component" value="Chromosome"/>
</dbReference>
<name>I6Z378_MELRP</name>
<evidence type="ECO:0000313" key="4">
    <source>
        <dbReference type="Proteomes" id="UP000009011"/>
    </source>
</evidence>
<organism evidence="3 4">
    <name type="scientific">Melioribacter roseus (strain DSM 23840 / JCM 17771 / VKM B-2668 / P3M-2)</name>
    <dbReference type="NCBI Taxonomy" id="1191523"/>
    <lineage>
        <taxon>Bacteria</taxon>
        <taxon>Pseudomonadati</taxon>
        <taxon>Ignavibacteriota</taxon>
        <taxon>Ignavibacteria</taxon>
        <taxon>Ignavibacteriales</taxon>
        <taxon>Melioribacteraceae</taxon>
        <taxon>Melioribacter</taxon>
    </lineage>
</organism>
<evidence type="ECO:0000313" key="3">
    <source>
        <dbReference type="EMBL" id="AFN73605.1"/>
    </source>
</evidence>
<dbReference type="HOGENOM" id="CLU_075538_0_1_10"/>
<dbReference type="RefSeq" id="WP_014855042.1">
    <property type="nucleotide sequence ID" value="NC_018178.1"/>
</dbReference>
<dbReference type="Pfam" id="PF22570">
    <property type="entry name" value="LiaF-TM"/>
    <property type="match status" value="1"/>
</dbReference>
<sequence length="231" mass="25719">MQSHMTTRILTGFILMVLGILFLLDNYGIMTLPEFIYSWEYLFILFGLMIFFLTRSKTAGLIFIGIGLFKIAPELWPLLLILLGVYILFRQGGKSNYHFGKKHRPHKSEQGGVKSEEESGTIEEVSVFGGSSKNYYIDNFRGGNIVSIFGGSEINLTNCKLAEGDNTLDITIIFGGATLIVPPGWKIVVDVLPIFGGFSDSRKKIPDSDFDEDKILYIKGIIIFGGGEIKN</sequence>
<feature type="transmembrane region" description="Helical" evidence="1">
    <location>
        <begin position="7"/>
        <end position="24"/>
    </location>
</feature>
<dbReference type="AlphaFoldDB" id="I6Z378"/>
<accession>I6Z378</accession>
<reference evidence="3 4" key="1">
    <citation type="journal article" date="2013" name="PLoS ONE">
        <title>Genomic analysis of Melioribacter roseus, facultatively anaerobic organotrophic bacterium representing a novel deep lineage within Bacteriodetes/Chlorobi group.</title>
        <authorList>
            <person name="Kadnikov V.V."/>
            <person name="Mardanov A.V."/>
            <person name="Podosokorskaya O.A."/>
            <person name="Gavrilov S.N."/>
            <person name="Kublanov I.V."/>
            <person name="Beletsky A.V."/>
            <person name="Bonch-Osmolovskaya E.A."/>
            <person name="Ravin N.V."/>
        </authorList>
    </citation>
    <scope>NUCLEOTIDE SEQUENCE [LARGE SCALE GENOMIC DNA]</scope>
    <source>
        <strain evidence="4">JCM 17771 / P3M-2</strain>
    </source>
</reference>
<dbReference type="KEGG" id="mro:MROS_0361"/>
<dbReference type="PANTHER" id="PTHR40763">
    <property type="entry name" value="MEMBRANE PROTEIN-RELATED"/>
    <property type="match status" value="1"/>
</dbReference>
<protein>
    <submittedName>
        <fullName evidence="3">Putative transmembrane protein</fullName>
    </submittedName>
</protein>
<dbReference type="PANTHER" id="PTHR40763:SF5">
    <property type="entry name" value="MEMBRANE PROTEIN"/>
    <property type="match status" value="1"/>
</dbReference>
<dbReference type="OrthoDB" id="129627at2"/>
<dbReference type="STRING" id="1191523.MROS_0361"/>
<gene>
    <name evidence="3" type="ordered locus">MROS_0361</name>
</gene>
<feature type="transmembrane region" description="Helical" evidence="1">
    <location>
        <begin position="61"/>
        <end position="89"/>
    </location>
</feature>
<feature type="domain" description="LiaF transmembrane" evidence="2">
    <location>
        <begin position="10"/>
        <end position="92"/>
    </location>
</feature>
<keyword evidence="1 3" id="KW-0812">Transmembrane</keyword>
<feature type="transmembrane region" description="Helical" evidence="1">
    <location>
        <begin position="36"/>
        <end position="54"/>
    </location>
</feature>
<dbReference type="eggNOG" id="COG4758">
    <property type="taxonomic scope" value="Bacteria"/>
</dbReference>
<keyword evidence="1" id="KW-1133">Transmembrane helix</keyword>
<dbReference type="EMBL" id="CP003557">
    <property type="protein sequence ID" value="AFN73605.1"/>
    <property type="molecule type" value="Genomic_DNA"/>
</dbReference>